<dbReference type="OrthoDB" id="6772444at2759"/>
<name>A0A7J7JVL3_BUGNE</name>
<comment type="caution">
    <text evidence="8">The sequence shown here is derived from an EMBL/GenBank/DDBJ whole genome shotgun (WGS) entry which is preliminary data.</text>
</comment>
<evidence type="ECO:0000313" key="8">
    <source>
        <dbReference type="EMBL" id="KAF6029386.1"/>
    </source>
</evidence>
<evidence type="ECO:0000256" key="2">
    <source>
        <dbReference type="ARBA" id="ARBA00010617"/>
    </source>
</evidence>
<comment type="cofactor">
    <cofactor evidence="1">
        <name>heme</name>
        <dbReference type="ChEBI" id="CHEBI:30413"/>
    </cofactor>
</comment>
<dbReference type="InterPro" id="IPR050476">
    <property type="entry name" value="Insect_CytP450_Detox"/>
</dbReference>
<keyword evidence="9" id="KW-1185">Reference proteome</keyword>
<dbReference type="InterPro" id="IPR002401">
    <property type="entry name" value="Cyt_P450_E_grp-I"/>
</dbReference>
<keyword evidence="6" id="KW-0408">Iron</keyword>
<dbReference type="Pfam" id="PF00067">
    <property type="entry name" value="p450"/>
    <property type="match status" value="1"/>
</dbReference>
<evidence type="ECO:0000256" key="3">
    <source>
        <dbReference type="ARBA" id="ARBA00022617"/>
    </source>
</evidence>
<comment type="similarity">
    <text evidence="2">Belongs to the cytochrome P450 family.</text>
</comment>
<keyword evidence="4" id="KW-0479">Metal-binding</keyword>
<evidence type="ECO:0000256" key="4">
    <source>
        <dbReference type="ARBA" id="ARBA00022723"/>
    </source>
</evidence>
<dbReference type="EMBL" id="VXIV02001817">
    <property type="protein sequence ID" value="KAF6029386.1"/>
    <property type="molecule type" value="Genomic_DNA"/>
</dbReference>
<dbReference type="GO" id="GO:0004497">
    <property type="term" value="F:monooxygenase activity"/>
    <property type="evidence" value="ECO:0007669"/>
    <property type="project" value="UniProtKB-KW"/>
</dbReference>
<evidence type="ECO:0000256" key="5">
    <source>
        <dbReference type="ARBA" id="ARBA00023002"/>
    </source>
</evidence>
<evidence type="ECO:0000256" key="1">
    <source>
        <dbReference type="ARBA" id="ARBA00001971"/>
    </source>
</evidence>
<evidence type="ECO:0000256" key="6">
    <source>
        <dbReference type="ARBA" id="ARBA00023004"/>
    </source>
</evidence>
<dbReference type="PRINTS" id="PR00463">
    <property type="entry name" value="EP450I"/>
</dbReference>
<dbReference type="GO" id="GO:0016705">
    <property type="term" value="F:oxidoreductase activity, acting on paired donors, with incorporation or reduction of molecular oxygen"/>
    <property type="evidence" value="ECO:0007669"/>
    <property type="project" value="InterPro"/>
</dbReference>
<evidence type="ECO:0000313" key="9">
    <source>
        <dbReference type="Proteomes" id="UP000593567"/>
    </source>
</evidence>
<dbReference type="InterPro" id="IPR001128">
    <property type="entry name" value="Cyt_P450"/>
</dbReference>
<dbReference type="SUPFAM" id="SSF48264">
    <property type="entry name" value="Cytochrome P450"/>
    <property type="match status" value="1"/>
</dbReference>
<dbReference type="Proteomes" id="UP000593567">
    <property type="component" value="Unassembled WGS sequence"/>
</dbReference>
<protein>
    <submittedName>
        <fullName evidence="8">CYP3A4</fullName>
    </submittedName>
</protein>
<keyword evidence="7" id="KW-0503">Monooxygenase</keyword>
<dbReference type="PANTHER" id="PTHR24292:SF54">
    <property type="entry name" value="CYP9F3-RELATED"/>
    <property type="match status" value="1"/>
</dbReference>
<dbReference type="PANTHER" id="PTHR24292">
    <property type="entry name" value="CYTOCHROME P450"/>
    <property type="match status" value="1"/>
</dbReference>
<dbReference type="InterPro" id="IPR036396">
    <property type="entry name" value="Cyt_P450_sf"/>
</dbReference>
<dbReference type="Gene3D" id="1.10.630.10">
    <property type="entry name" value="Cytochrome P450"/>
    <property type="match status" value="1"/>
</dbReference>
<keyword evidence="3" id="KW-0349">Heme</keyword>
<gene>
    <name evidence="8" type="ORF">EB796_012265</name>
</gene>
<dbReference type="GO" id="GO:0020037">
    <property type="term" value="F:heme binding"/>
    <property type="evidence" value="ECO:0007669"/>
    <property type="project" value="InterPro"/>
</dbReference>
<reference evidence="8" key="1">
    <citation type="submission" date="2020-06" db="EMBL/GenBank/DDBJ databases">
        <title>Draft genome of Bugula neritina, a colonial animal packing powerful symbionts and potential medicines.</title>
        <authorList>
            <person name="Rayko M."/>
        </authorList>
    </citation>
    <scope>NUCLEOTIDE SEQUENCE [LARGE SCALE GENOMIC DNA]</scope>
    <source>
        <strain evidence="8">Kwan_BN1</strain>
    </source>
</reference>
<proteinExistence type="inferred from homology"/>
<dbReference type="GO" id="GO:0005506">
    <property type="term" value="F:iron ion binding"/>
    <property type="evidence" value="ECO:0007669"/>
    <property type="project" value="InterPro"/>
</dbReference>
<organism evidence="8 9">
    <name type="scientific">Bugula neritina</name>
    <name type="common">Brown bryozoan</name>
    <name type="synonym">Sertularia neritina</name>
    <dbReference type="NCBI Taxonomy" id="10212"/>
    <lineage>
        <taxon>Eukaryota</taxon>
        <taxon>Metazoa</taxon>
        <taxon>Spiralia</taxon>
        <taxon>Lophotrochozoa</taxon>
        <taxon>Bryozoa</taxon>
        <taxon>Gymnolaemata</taxon>
        <taxon>Cheilostomatida</taxon>
        <taxon>Flustrina</taxon>
        <taxon>Buguloidea</taxon>
        <taxon>Bugulidae</taxon>
        <taxon>Bugula</taxon>
    </lineage>
</organism>
<accession>A0A7J7JVL3</accession>
<dbReference type="AlphaFoldDB" id="A0A7J7JVL3"/>
<sequence>MLIQQQIENSLCFYKFKIEILTYTSMYPVIQRCSQRFVKHVKSTEAAPIVIKDYTSGYTMDVIASTAFGLEMDVQETTDHKFIYHAKKFFGFPTDDRIITRIKSALNLLIVFVLPQFIRKFLGLFFDMTFSGKETSTYLENLIATILDQTEAKPEKRNNFISMCKDKLVDLDKVEETSIKTTNGKKWTTRGLTRKEVMANAAAFISAGIETTASTLQFFFYLMAIYPDIQDKLYTLIAEVADENGECSYEDMKKLEYLDWCIDESMRMFPIASRFGDML</sequence>
<evidence type="ECO:0000256" key="7">
    <source>
        <dbReference type="ARBA" id="ARBA00023033"/>
    </source>
</evidence>
<keyword evidence="5" id="KW-0560">Oxidoreductase</keyword>